<feature type="transmembrane region" description="Helical" evidence="1">
    <location>
        <begin position="12"/>
        <end position="35"/>
    </location>
</feature>
<dbReference type="Gene3D" id="1.10.150.20">
    <property type="entry name" value="5' to 3' exonuclease, C-terminal subdomain"/>
    <property type="match status" value="1"/>
</dbReference>
<dbReference type="RefSeq" id="WP_077130240.1">
    <property type="nucleotide sequence ID" value="NZ_CP014263.1"/>
</dbReference>
<keyword evidence="1" id="KW-0472">Membrane</keyword>
<evidence type="ECO:0000313" key="2">
    <source>
        <dbReference type="EMBL" id="AQG78797.1"/>
    </source>
</evidence>
<evidence type="ECO:0000313" key="3">
    <source>
        <dbReference type="Proteomes" id="UP000187941"/>
    </source>
</evidence>
<dbReference type="OrthoDB" id="9807941at2"/>
<protein>
    <recommendedName>
        <fullName evidence="4">NADH dehydrogenase</fullName>
    </recommendedName>
</protein>
<dbReference type="EMBL" id="CP014263">
    <property type="protein sequence ID" value="AQG78797.1"/>
    <property type="molecule type" value="Genomic_DNA"/>
</dbReference>
<dbReference type="KEGG" id="smon:AWR27_05325"/>
<keyword evidence="1" id="KW-1133">Transmembrane helix</keyword>
<dbReference type="AlphaFoldDB" id="A0A1P9WTU4"/>
<name>A0A1P9WTU4_9BACT</name>
<accession>A0A1P9WTU4</accession>
<sequence length="231" mass="25110">MFGLDPFSRPVAIAEILLLLAFAAFVGWLLARLIWAGRISALRSAIADKESELEECRRSKVAAPTVVAPVSSPAITPAPEPVATFVHADPLEPALSFDTTPNLMDEVPPAAPAIPEPPVVMPPASSTVAGNSEAAVLSRIAARADELNFDRIGRATAADADDLKDIVGVGPFLERKLHSLGIYTFRQVANFTKEDIDKVNEIIEFFPGRIERDNWVEQSRAFYDRKYGNKA</sequence>
<keyword evidence="3" id="KW-1185">Reference proteome</keyword>
<reference evidence="2 3" key="1">
    <citation type="submission" date="2016-01" db="EMBL/GenBank/DDBJ databases">
        <authorList>
            <person name="Oliw E.H."/>
        </authorList>
    </citation>
    <scope>NUCLEOTIDE SEQUENCE [LARGE SCALE GENOMIC DNA]</scope>
    <source>
        <strain evidence="2 3">DY10</strain>
    </source>
</reference>
<dbReference type="Proteomes" id="UP000187941">
    <property type="component" value="Chromosome"/>
</dbReference>
<evidence type="ECO:0008006" key="4">
    <source>
        <dbReference type="Google" id="ProtNLM"/>
    </source>
</evidence>
<dbReference type="STRING" id="1178516.AWR27_05325"/>
<organism evidence="2 3">
    <name type="scientific">Spirosoma montaniterrae</name>
    <dbReference type="NCBI Taxonomy" id="1178516"/>
    <lineage>
        <taxon>Bacteria</taxon>
        <taxon>Pseudomonadati</taxon>
        <taxon>Bacteroidota</taxon>
        <taxon>Cytophagia</taxon>
        <taxon>Cytophagales</taxon>
        <taxon>Cytophagaceae</taxon>
        <taxon>Spirosoma</taxon>
    </lineage>
</organism>
<gene>
    <name evidence="2" type="ORF">AWR27_05325</name>
</gene>
<evidence type="ECO:0000256" key="1">
    <source>
        <dbReference type="SAM" id="Phobius"/>
    </source>
</evidence>
<keyword evidence="1" id="KW-0812">Transmembrane</keyword>
<proteinExistence type="predicted"/>